<dbReference type="EMBL" id="CM000785">
    <property type="protein sequence ID" value="AQL08340.1"/>
    <property type="molecule type" value="Genomic_DNA"/>
</dbReference>
<dbReference type="GO" id="GO:0017056">
    <property type="term" value="F:structural constituent of nuclear pore"/>
    <property type="evidence" value="ECO:0007669"/>
    <property type="project" value="InterPro"/>
</dbReference>
<dbReference type="InterPro" id="IPR007187">
    <property type="entry name" value="Nucleoporin_Nup133/Nup155_C"/>
</dbReference>
<dbReference type="PANTHER" id="PTHR13405:SF11">
    <property type="entry name" value="NUCLEAR PORE COMPLEX PROTEIN NUP133"/>
    <property type="match status" value="1"/>
</dbReference>
<dbReference type="Pfam" id="PF03177">
    <property type="entry name" value="Nucleoporin_C"/>
    <property type="match status" value="1"/>
</dbReference>
<keyword evidence="3" id="KW-0509">mRNA transport</keyword>
<evidence type="ECO:0000256" key="3">
    <source>
        <dbReference type="ARBA" id="ARBA00022816"/>
    </source>
</evidence>
<dbReference type="AlphaFoldDB" id="A0A1D6PFT2"/>
<dbReference type="GO" id="GO:0051028">
    <property type="term" value="P:mRNA transport"/>
    <property type="evidence" value="ECO:0007669"/>
    <property type="project" value="UniProtKB-KW"/>
</dbReference>
<evidence type="ECO:0000313" key="8">
    <source>
        <dbReference type="EMBL" id="AQL08340.1"/>
    </source>
</evidence>
<organism evidence="8">
    <name type="scientific">Zea mays</name>
    <name type="common">Maize</name>
    <dbReference type="NCBI Taxonomy" id="4577"/>
    <lineage>
        <taxon>Eukaryota</taxon>
        <taxon>Viridiplantae</taxon>
        <taxon>Streptophyta</taxon>
        <taxon>Embryophyta</taxon>
        <taxon>Tracheophyta</taxon>
        <taxon>Spermatophyta</taxon>
        <taxon>Magnoliopsida</taxon>
        <taxon>Liliopsida</taxon>
        <taxon>Poales</taxon>
        <taxon>Poaceae</taxon>
        <taxon>PACMAD clade</taxon>
        <taxon>Panicoideae</taxon>
        <taxon>Andropogonodae</taxon>
        <taxon>Andropogoneae</taxon>
        <taxon>Tripsacinae</taxon>
        <taxon>Zea</taxon>
    </lineage>
</organism>
<sequence length="663" mass="75510">MNIFVRMSKSIVNTLAKHWTTTREAEFLASTIVSSLVEKQQKHEKFLQFLVLSKCHEELASKQRAAMLTVMEHGEKLSGMAHLRELQNTLIQHGSSTHFSPQSKTQGTGALWNLIQLVGEKARRNMVLLMDRDNAEVFYSRVSDIEDLFYCLSHELQYIISREEHPSVQMQRALELANACITIVQAASHYKKDHKEWYPSPEGLITWNSQPVLRSGIWNLASLIMELLGESGAADMSMKSSLWSQLEGLTDILLEAYMCLLTAQFERGQEHGVLVQEYCERRDELLRSLYNLAKQIVEAKYQESRNGADKPDLKESILREVISPILATAKRHEGYQTLWQICYDLDDSGLLRSLMHDSVGPHGGFSFFVFKELVNRGDYSNLLRLGEEFQEELASFLKERSDLLWVHEICLNQFSSASDTLHTYALRRSPDGDASFTTSRKPLSFAERRRLLYLSKIAATAGKDIDYEVKVARIEADIRILKLQEEIVQHDPEYAQVKSTNTLLGPSELIEMCLRRDRELSLKAFEVFALTSSSFRSSNRGLLEACWMNATDQDDWVKLSEASMSEGWSDEVIEESLQATVLFKASRLCYSPDAVVYDGTFEDVLPVKKEDVHLRGLESKCLSVEEVLMQHEDFPDAGKLMMTAVIRGKEPIFTATEPVEMDS</sequence>
<dbReference type="eggNOG" id="ENOG502QSRR">
    <property type="taxonomic scope" value="Eukaryota"/>
</dbReference>
<dbReference type="Gene3D" id="1.20.58.1380">
    <property type="match status" value="1"/>
</dbReference>
<dbReference type="PANTHER" id="PTHR13405">
    <property type="entry name" value="NUCLEAR PORE COMPLEX PROTEIN NUP133"/>
    <property type="match status" value="1"/>
</dbReference>
<dbReference type="InterPro" id="IPR037624">
    <property type="entry name" value="Nup133-like"/>
</dbReference>
<keyword evidence="6" id="KW-0539">Nucleus</keyword>
<protein>
    <submittedName>
        <fullName evidence="8">Nuclear pore complex protein NUP133</fullName>
    </submittedName>
</protein>
<proteinExistence type="predicted"/>
<accession>A0A1D6PFT2</accession>
<comment type="subcellular location">
    <subcellularLocation>
        <location evidence="1">Nucleus envelope</location>
    </subcellularLocation>
</comment>
<dbReference type="GO" id="GO:0015031">
    <property type="term" value="P:protein transport"/>
    <property type="evidence" value="ECO:0007669"/>
    <property type="project" value="UniProtKB-KW"/>
</dbReference>
<keyword evidence="2" id="KW-0813">Transport</keyword>
<keyword evidence="5" id="KW-0811">Translocation</keyword>
<name>A0A1D6PFT2_MAIZE</name>
<evidence type="ECO:0000256" key="6">
    <source>
        <dbReference type="ARBA" id="ARBA00023242"/>
    </source>
</evidence>
<dbReference type="ExpressionAtlas" id="A0A1D6PFT2">
    <property type="expression patterns" value="baseline and differential"/>
</dbReference>
<evidence type="ECO:0000256" key="5">
    <source>
        <dbReference type="ARBA" id="ARBA00023010"/>
    </source>
</evidence>
<keyword evidence="4" id="KW-0653">Protein transport</keyword>
<evidence type="ECO:0000259" key="7">
    <source>
        <dbReference type="Pfam" id="PF03177"/>
    </source>
</evidence>
<dbReference type="GO" id="GO:0005635">
    <property type="term" value="C:nuclear envelope"/>
    <property type="evidence" value="ECO:0007669"/>
    <property type="project" value="UniProtKB-SubCell"/>
</dbReference>
<evidence type="ECO:0000256" key="2">
    <source>
        <dbReference type="ARBA" id="ARBA00022448"/>
    </source>
</evidence>
<evidence type="ECO:0000256" key="4">
    <source>
        <dbReference type="ARBA" id="ARBA00022927"/>
    </source>
</evidence>
<gene>
    <name evidence="8" type="ORF">ZEAMMB73_Zm00001d048023</name>
</gene>
<dbReference type="GO" id="GO:0032991">
    <property type="term" value="C:protein-containing complex"/>
    <property type="evidence" value="ECO:0007669"/>
    <property type="project" value="UniProtKB-ARBA"/>
</dbReference>
<evidence type="ECO:0000256" key="1">
    <source>
        <dbReference type="ARBA" id="ARBA00004259"/>
    </source>
</evidence>
<reference evidence="8" key="1">
    <citation type="submission" date="2015-12" db="EMBL/GenBank/DDBJ databases">
        <title>Update maize B73 reference genome by single molecule sequencing technologies.</title>
        <authorList>
            <consortium name="Maize Genome Sequencing Project"/>
            <person name="Ware D."/>
        </authorList>
    </citation>
    <scope>NUCLEOTIDE SEQUENCE</scope>
    <source>
        <tissue evidence="8">Seedling</tissue>
    </source>
</reference>
<feature type="domain" description="Nucleoporin Nup133/Nup155-like C-terminal" evidence="7">
    <location>
        <begin position="365"/>
        <end position="489"/>
    </location>
</feature>